<keyword evidence="1" id="KW-0547">Nucleotide-binding</keyword>
<dbReference type="GO" id="GO:0005524">
    <property type="term" value="F:ATP binding"/>
    <property type="evidence" value="ECO:0007669"/>
    <property type="project" value="UniProtKB-UniRule"/>
</dbReference>
<dbReference type="InterPro" id="IPR011009">
    <property type="entry name" value="Kinase-like_dom_sf"/>
</dbReference>
<accession>X6P1G1</accession>
<keyword evidence="1" id="KW-0067">ATP-binding</keyword>
<dbReference type="InterPro" id="IPR017441">
    <property type="entry name" value="Protein_kinase_ATP_BS"/>
</dbReference>
<feature type="binding site" evidence="1">
    <location>
        <position position="215"/>
    </location>
    <ligand>
        <name>ATP</name>
        <dbReference type="ChEBI" id="CHEBI:30616"/>
    </ligand>
</feature>
<evidence type="ECO:0000256" key="1">
    <source>
        <dbReference type="PROSITE-ProRule" id="PRU10141"/>
    </source>
</evidence>
<dbReference type="GO" id="GO:0004672">
    <property type="term" value="F:protein kinase activity"/>
    <property type="evidence" value="ECO:0007669"/>
    <property type="project" value="InterPro"/>
</dbReference>
<protein>
    <recommendedName>
        <fullName evidence="2">Protein kinase domain-containing protein</fullName>
    </recommendedName>
</protein>
<dbReference type="InterPro" id="IPR000719">
    <property type="entry name" value="Prot_kinase_dom"/>
</dbReference>
<dbReference type="Proteomes" id="UP000023152">
    <property type="component" value="Unassembled WGS sequence"/>
</dbReference>
<keyword evidence="4" id="KW-1185">Reference proteome</keyword>
<evidence type="ECO:0000313" key="4">
    <source>
        <dbReference type="Proteomes" id="UP000023152"/>
    </source>
</evidence>
<dbReference type="PROSITE" id="PS50011">
    <property type="entry name" value="PROTEIN_KINASE_DOM"/>
    <property type="match status" value="1"/>
</dbReference>
<dbReference type="AlphaFoldDB" id="X6P1G1"/>
<gene>
    <name evidence="3" type="ORF">RFI_05743</name>
</gene>
<evidence type="ECO:0000313" key="3">
    <source>
        <dbReference type="EMBL" id="ETO31377.1"/>
    </source>
</evidence>
<dbReference type="Gene3D" id="3.30.200.20">
    <property type="entry name" value="Phosphorylase Kinase, domain 1"/>
    <property type="match status" value="1"/>
</dbReference>
<evidence type="ECO:0000259" key="2">
    <source>
        <dbReference type="PROSITE" id="PS50011"/>
    </source>
</evidence>
<comment type="caution">
    <text evidence="3">The sequence shown here is derived from an EMBL/GenBank/DDBJ whole genome shotgun (WGS) entry which is preliminary data.</text>
</comment>
<feature type="domain" description="Protein kinase" evidence="2">
    <location>
        <begin position="185"/>
        <end position="215"/>
    </location>
</feature>
<reference evidence="3 4" key="1">
    <citation type="journal article" date="2013" name="Curr. Biol.">
        <title>The Genome of the Foraminiferan Reticulomyxa filosa.</title>
        <authorList>
            <person name="Glockner G."/>
            <person name="Hulsmann N."/>
            <person name="Schleicher M."/>
            <person name="Noegel A.A."/>
            <person name="Eichinger L."/>
            <person name="Gallinger C."/>
            <person name="Pawlowski J."/>
            <person name="Sierra R."/>
            <person name="Euteneuer U."/>
            <person name="Pillet L."/>
            <person name="Moustafa A."/>
            <person name="Platzer M."/>
            <person name="Groth M."/>
            <person name="Szafranski K."/>
            <person name="Schliwa M."/>
        </authorList>
    </citation>
    <scope>NUCLEOTIDE SEQUENCE [LARGE SCALE GENOMIC DNA]</scope>
</reference>
<dbReference type="SUPFAM" id="SSF56112">
    <property type="entry name" value="Protein kinase-like (PK-like)"/>
    <property type="match status" value="1"/>
</dbReference>
<dbReference type="PROSITE" id="PS00107">
    <property type="entry name" value="PROTEIN_KINASE_ATP"/>
    <property type="match status" value="1"/>
</dbReference>
<proteinExistence type="predicted"/>
<organism evidence="3 4">
    <name type="scientific">Reticulomyxa filosa</name>
    <dbReference type="NCBI Taxonomy" id="46433"/>
    <lineage>
        <taxon>Eukaryota</taxon>
        <taxon>Sar</taxon>
        <taxon>Rhizaria</taxon>
        <taxon>Retaria</taxon>
        <taxon>Foraminifera</taxon>
        <taxon>Monothalamids</taxon>
        <taxon>Reticulomyxidae</taxon>
        <taxon>Reticulomyxa</taxon>
    </lineage>
</organism>
<sequence length="215" mass="24223">MSTRAIKKRKCSAESWEATKSDCVEFFFDNEANRETKLGKRGCWRNSLVSEKKVDEQKNRIFDAHSKQTEERLEPLSLLNEPHLLTETKENEEKINSAVASTLLTKQLFPNHVNSNDMTTTEGNVDTQAQLRSALVPLLSALLKTANCNKSLFCDSTNLSQVPQYSFDDQGYIVFAKGLTVTERYQLLQPLGQGTFSKVFIASDLHVPGTFRAVK</sequence>
<name>X6P1G1_RETFI</name>
<dbReference type="EMBL" id="ASPP01004971">
    <property type="protein sequence ID" value="ETO31377.1"/>
    <property type="molecule type" value="Genomic_DNA"/>
</dbReference>